<sequence>MSSQASSRASSRGSLLSKSSVESARSGQSAGSTNSDNVRVIVRCRPLSEKEADQGEDEVVEVESGDTVRLELGALGASRTQKKFRFNAVMGPECSQTQFFETCGVKALLESALDGYAATVFAYGQTGSGKTYSMSGYEEQIAEDAYQGDAQSDGLIPRSMSYIFSRIRQLKSNVRLKASFCEIYNEQVYDLLNLTTASLPVRWKPGKGFFVQDLFVVECQTLSDIMEVVCEGHRNRRVGSHELNKDSSRSHSILTLNIETESSDPDDGHAVVKFGKIVFCDLAGSERLKDTKSDGITLTETGAINKSLFALSNVISALTTSATSGAASLSSASSSSPSSSGALTAHIPYRDSKLTKLLMDSLGGSSLTLMICCCSPAAAYADETLSTLQYAHRASKIRNRPTVHLDGKEQLISRLREEIKHLRVENAYLREQLATARPTLENSPSDSGHSTEHVIASFEREIERLKAENREIRTREFMADRNCQNAMIENERLTQKLEHLEEVFVHEPNPSGSRNEHEQLYTANLRLQQQVGHLKALLADSNHTSGADLEPLRSENAYLRDTIAQLRKREHSLLRELQQRPSRRPEARTIIEDAERKDSDRSFLFSGENSL</sequence>
<dbReference type="PRINTS" id="PR00380">
    <property type="entry name" value="KINESINHEAVY"/>
</dbReference>
<proteinExistence type="inferred from homology"/>
<dbReference type="PANTHER" id="PTHR47969:SF33">
    <property type="entry name" value="KINESIN-LIKE PROTEIN"/>
    <property type="match status" value="1"/>
</dbReference>
<keyword evidence="3 4" id="KW-0505">Motor protein</keyword>
<dbReference type="Pfam" id="PF00225">
    <property type="entry name" value="Kinesin"/>
    <property type="match status" value="1"/>
</dbReference>
<dbReference type="OrthoDB" id="3176171at2759"/>
<feature type="coiled-coil region" evidence="5">
    <location>
        <begin position="405"/>
        <end position="503"/>
    </location>
</feature>
<comment type="similarity">
    <text evidence="3 4">Belongs to the TRAFAC class myosin-kinesin ATPase superfamily. Kinesin family.</text>
</comment>
<evidence type="ECO:0000256" key="6">
    <source>
        <dbReference type="SAM" id="MobiDB-lite"/>
    </source>
</evidence>
<evidence type="ECO:0000313" key="8">
    <source>
        <dbReference type="EMBL" id="GBG30459.1"/>
    </source>
</evidence>
<dbReference type="InterPro" id="IPR001752">
    <property type="entry name" value="Kinesin_motor_dom"/>
</dbReference>
<dbReference type="SUPFAM" id="SSF52540">
    <property type="entry name" value="P-loop containing nucleoside triphosphate hydrolases"/>
    <property type="match status" value="1"/>
</dbReference>
<dbReference type="FunFam" id="3.40.850.10:FF:000080">
    <property type="entry name" value="Kinesin-like protein"/>
    <property type="match status" value="1"/>
</dbReference>
<dbReference type="GO" id="GO:0007018">
    <property type="term" value="P:microtubule-based movement"/>
    <property type="evidence" value="ECO:0007669"/>
    <property type="project" value="InterPro"/>
</dbReference>
<accession>A0A2R5GJG4</accession>
<comment type="caution">
    <text evidence="8">The sequence shown here is derived from an EMBL/GenBank/DDBJ whole genome shotgun (WGS) entry which is preliminary data.</text>
</comment>
<dbReference type="InterPro" id="IPR019821">
    <property type="entry name" value="Kinesin_motor_CS"/>
</dbReference>
<keyword evidence="9" id="KW-1185">Reference proteome</keyword>
<keyword evidence="4" id="KW-0493">Microtubule</keyword>
<evidence type="ECO:0000256" key="5">
    <source>
        <dbReference type="SAM" id="Coils"/>
    </source>
</evidence>
<dbReference type="InterPro" id="IPR027417">
    <property type="entry name" value="P-loop_NTPase"/>
</dbReference>
<dbReference type="GO" id="GO:0007052">
    <property type="term" value="P:mitotic spindle organization"/>
    <property type="evidence" value="ECO:0007669"/>
    <property type="project" value="TreeGrafter"/>
</dbReference>
<dbReference type="GO" id="GO:0051231">
    <property type="term" value="P:spindle elongation"/>
    <property type="evidence" value="ECO:0007669"/>
    <property type="project" value="TreeGrafter"/>
</dbReference>
<protein>
    <recommendedName>
        <fullName evidence="4">Kinesin-like protein</fullName>
    </recommendedName>
</protein>
<name>A0A2R5GJG4_9STRA</name>
<keyword evidence="5" id="KW-0175">Coiled coil</keyword>
<feature type="compositionally biased region" description="Low complexity" evidence="6">
    <location>
        <begin position="1"/>
        <end position="26"/>
    </location>
</feature>
<dbReference type="PANTHER" id="PTHR47969">
    <property type="entry name" value="CHROMOSOME-ASSOCIATED KINESIN KIF4A-RELATED"/>
    <property type="match status" value="1"/>
</dbReference>
<dbReference type="GO" id="GO:0003777">
    <property type="term" value="F:microtubule motor activity"/>
    <property type="evidence" value="ECO:0007669"/>
    <property type="project" value="InterPro"/>
</dbReference>
<evidence type="ECO:0000256" key="3">
    <source>
        <dbReference type="PROSITE-ProRule" id="PRU00283"/>
    </source>
</evidence>
<keyword evidence="2 3" id="KW-0067">ATP-binding</keyword>
<dbReference type="AlphaFoldDB" id="A0A2R5GJG4"/>
<feature type="region of interest" description="Disordered" evidence="6">
    <location>
        <begin position="1"/>
        <end position="37"/>
    </location>
</feature>
<evidence type="ECO:0000256" key="2">
    <source>
        <dbReference type="ARBA" id="ARBA00022840"/>
    </source>
</evidence>
<dbReference type="EMBL" id="BEYU01000076">
    <property type="protein sequence ID" value="GBG30459.1"/>
    <property type="molecule type" value="Genomic_DNA"/>
</dbReference>
<dbReference type="Gene3D" id="3.40.850.10">
    <property type="entry name" value="Kinesin motor domain"/>
    <property type="match status" value="1"/>
</dbReference>
<feature type="domain" description="Kinesin motor" evidence="7">
    <location>
        <begin position="37"/>
        <end position="397"/>
    </location>
</feature>
<reference evidence="8 9" key="1">
    <citation type="submission" date="2017-12" db="EMBL/GenBank/DDBJ databases">
        <title>Sequencing, de novo assembly and annotation of complete genome of a new Thraustochytrid species, strain FCC1311.</title>
        <authorList>
            <person name="Sedici K."/>
            <person name="Godart F."/>
            <person name="Aiese Cigliano R."/>
            <person name="Sanseverino W."/>
            <person name="Barakat M."/>
            <person name="Ortet P."/>
            <person name="Marechal E."/>
            <person name="Cagnac O."/>
            <person name="Amato A."/>
        </authorList>
    </citation>
    <scope>NUCLEOTIDE SEQUENCE [LARGE SCALE GENOMIC DNA]</scope>
</reference>
<dbReference type="InterPro" id="IPR027640">
    <property type="entry name" value="Kinesin-like_fam"/>
</dbReference>
<gene>
    <name evidence="8" type="ORF">FCC1311_066782</name>
</gene>
<dbReference type="GO" id="GO:0005875">
    <property type="term" value="C:microtubule associated complex"/>
    <property type="evidence" value="ECO:0007669"/>
    <property type="project" value="TreeGrafter"/>
</dbReference>
<keyword evidence="1 3" id="KW-0547">Nucleotide-binding</keyword>
<evidence type="ECO:0000256" key="1">
    <source>
        <dbReference type="ARBA" id="ARBA00022741"/>
    </source>
</evidence>
<dbReference type="GO" id="GO:0005524">
    <property type="term" value="F:ATP binding"/>
    <property type="evidence" value="ECO:0007669"/>
    <property type="project" value="UniProtKB-UniRule"/>
</dbReference>
<dbReference type="InterPro" id="IPR036961">
    <property type="entry name" value="Kinesin_motor_dom_sf"/>
</dbReference>
<dbReference type="CDD" id="cd00106">
    <property type="entry name" value="KISc"/>
    <property type="match status" value="1"/>
</dbReference>
<evidence type="ECO:0000313" key="9">
    <source>
        <dbReference type="Proteomes" id="UP000241890"/>
    </source>
</evidence>
<feature type="compositionally biased region" description="Polar residues" evidence="6">
    <location>
        <begin position="27"/>
        <end position="37"/>
    </location>
</feature>
<dbReference type="PROSITE" id="PS00411">
    <property type="entry name" value="KINESIN_MOTOR_1"/>
    <property type="match status" value="1"/>
</dbReference>
<evidence type="ECO:0000256" key="4">
    <source>
        <dbReference type="RuleBase" id="RU000394"/>
    </source>
</evidence>
<feature type="binding site" evidence="3">
    <location>
        <begin position="124"/>
        <end position="131"/>
    </location>
    <ligand>
        <name>ATP</name>
        <dbReference type="ChEBI" id="CHEBI:30616"/>
    </ligand>
</feature>
<evidence type="ECO:0000259" key="7">
    <source>
        <dbReference type="PROSITE" id="PS50067"/>
    </source>
</evidence>
<dbReference type="GO" id="GO:0008017">
    <property type="term" value="F:microtubule binding"/>
    <property type="evidence" value="ECO:0007669"/>
    <property type="project" value="InterPro"/>
</dbReference>
<dbReference type="Proteomes" id="UP000241890">
    <property type="component" value="Unassembled WGS sequence"/>
</dbReference>
<dbReference type="GO" id="GO:0005874">
    <property type="term" value="C:microtubule"/>
    <property type="evidence" value="ECO:0007669"/>
    <property type="project" value="UniProtKB-KW"/>
</dbReference>
<dbReference type="SMART" id="SM00129">
    <property type="entry name" value="KISc"/>
    <property type="match status" value="1"/>
</dbReference>
<dbReference type="PROSITE" id="PS50067">
    <property type="entry name" value="KINESIN_MOTOR_2"/>
    <property type="match status" value="1"/>
</dbReference>
<dbReference type="InParanoid" id="A0A2R5GJG4"/>
<organism evidence="8 9">
    <name type="scientific">Hondaea fermentalgiana</name>
    <dbReference type="NCBI Taxonomy" id="2315210"/>
    <lineage>
        <taxon>Eukaryota</taxon>
        <taxon>Sar</taxon>
        <taxon>Stramenopiles</taxon>
        <taxon>Bigyra</taxon>
        <taxon>Labyrinthulomycetes</taxon>
        <taxon>Thraustochytrida</taxon>
        <taxon>Thraustochytriidae</taxon>
        <taxon>Hondaea</taxon>
    </lineage>
</organism>